<name>A0A7H9DVF5_9FLAO</name>
<keyword evidence="1" id="KW-0732">Signal</keyword>
<dbReference type="Proteomes" id="UP000510643">
    <property type="component" value="Chromosome"/>
</dbReference>
<organism evidence="2 3">
    <name type="scientific">Empedobacter falsenii</name>
    <dbReference type="NCBI Taxonomy" id="343874"/>
    <lineage>
        <taxon>Bacteria</taxon>
        <taxon>Pseudomonadati</taxon>
        <taxon>Bacteroidota</taxon>
        <taxon>Flavobacteriia</taxon>
        <taxon>Flavobacteriales</taxon>
        <taxon>Weeksellaceae</taxon>
        <taxon>Empedobacter</taxon>
    </lineage>
</organism>
<gene>
    <name evidence="2" type="ORF">FH779_14235</name>
</gene>
<evidence type="ECO:0000313" key="2">
    <source>
        <dbReference type="EMBL" id="QLL59172.1"/>
    </source>
</evidence>
<dbReference type="RefSeq" id="WP_180905175.1">
    <property type="nucleotide sequence ID" value="NZ_CP040908.1"/>
</dbReference>
<reference evidence="2 3" key="1">
    <citation type="submission" date="2019-06" db="EMBL/GenBank/DDBJ databases">
        <title>Emergence of pandrug resistant Empedobacter falsenii in China.</title>
        <authorList>
            <person name="Dong N."/>
            <person name="Chen S."/>
            <person name="Zhang R."/>
        </authorList>
    </citation>
    <scope>NUCLEOTIDE SEQUENCE [LARGE SCALE GENOMIC DNA]</scope>
    <source>
        <strain evidence="2 3">1681-1</strain>
    </source>
</reference>
<dbReference type="AlphaFoldDB" id="A0A7H9DVF5"/>
<dbReference type="KEGG" id="efal:FH779_14235"/>
<accession>A0A7H9DVF5</accession>
<feature type="signal peptide" evidence="1">
    <location>
        <begin position="1"/>
        <end position="18"/>
    </location>
</feature>
<evidence type="ECO:0000256" key="1">
    <source>
        <dbReference type="SAM" id="SignalP"/>
    </source>
</evidence>
<keyword evidence="3" id="KW-1185">Reference proteome</keyword>
<feature type="chain" id="PRO_5029002077" description="RHS repeat protein" evidence="1">
    <location>
        <begin position="19"/>
        <end position="1094"/>
    </location>
</feature>
<protein>
    <recommendedName>
        <fullName evidence="4">RHS repeat protein</fullName>
    </recommendedName>
</protein>
<dbReference type="GeneID" id="78402639"/>
<sequence>MKKKIVLFILLAVGNVFGQVSIGENSNNYNIDLYPKTPEAYAFAKFVDIPAGSYTGVANFNIPIYTIQVDGLTIPIQLDYSTAGVKVDEIASRVGLGWNLNAGPSLTMQVVGAKDYYNTREIFDPGTFYPNDVTSADNPSYQIAMAAVGNGMEPIEEYKPDIYSYSIGNYSGKFIIDSKNSKGITIPYYPIEIKKQDGTIIIIDDQGNEFFFSSPMSSYNYNTCASVLAEASNSTYILEKILTKNKKIIKYEYEHPAHTMFATGFSEQKKVDEIKAVNYFNDDSQGSGPNISPFCLYYSSSNEPVLKRIKYENNAIEFNYNVNNSKKERQDLPGEVFLEEIIVIDYNGKPIKKFKLNQTANYFVSPSLDIHQDLTRQMNLIDSRLIKGIDKRLKLEEIEEIFSNQKYRLEYYEEKPLINRFSFAQDYWGVYNGKSGQMSSIPAATITNFKGNTSFYGGADKKPNLEYGIIGNLKKIIYPTKGSLTIKYEADQYFKKESVDSIIYHVEKTYNTRSTYDYLDFEARKGNNIRIYDVKLNFTGDNDNGSGVETVGNCYLSVLNKSTNQNIIKNPYQYTLGNGTPYKASDIEGKSFKMSIEKGYDHLTEKSIDCYATLSWIERETFIVPEHNESIGTIRVKNITLDDNNNNTITRDYTYAIPETTKESGTLYGENQFRTFYTSNFTKGDTKLAGKQRIITNNPGWQINTINGKSVLYKYVTETYKNLKKESENYTKLTMYNNSGCSTRFDGYGTSNFIYPICNEAFLQGKVKEEVLKDNENTIVKKTIFDYNEDRFLNRFSSSALPNHSGIEYGLDITKVQDENGFVFAKFEYAPFSIDNAWIQNIRTTTTDFFPNDSIVITTENHYSPTYKHLYPASVTTKNSKNETLTTEYQYPPDLVGQEDYMKELTDANRIAEPVVVKQSVDGVYISEVHNQYNLFNGIVQKAAVHQKKGNGVNIKTTADRKITYTSYDAKGNLTQYTLENGIPVSIIWGYGGQYPIAKIEGASLSEVSSFIQNLEIASNNGTLTKDSFASLRTALPQAMITSYIYQPLVGVTSITGPNGQTEYYNYDAANRLQSIVNDKQEVLKTFEYNYKQP</sequence>
<dbReference type="EMBL" id="CP040908">
    <property type="protein sequence ID" value="QLL59172.1"/>
    <property type="molecule type" value="Genomic_DNA"/>
</dbReference>
<evidence type="ECO:0000313" key="3">
    <source>
        <dbReference type="Proteomes" id="UP000510643"/>
    </source>
</evidence>
<evidence type="ECO:0008006" key="4">
    <source>
        <dbReference type="Google" id="ProtNLM"/>
    </source>
</evidence>
<dbReference type="Gene3D" id="2.180.10.10">
    <property type="entry name" value="RHS repeat-associated core"/>
    <property type="match status" value="1"/>
</dbReference>
<proteinExistence type="predicted"/>